<protein>
    <recommendedName>
        <fullName evidence="1">site-specific DNA-methyltransferase (adenine-specific)</fullName>
        <ecNumber evidence="1">2.1.1.72</ecNumber>
    </recommendedName>
</protein>
<feature type="coiled-coil region" evidence="8">
    <location>
        <begin position="1327"/>
        <end position="1354"/>
    </location>
</feature>
<dbReference type="OrthoDB" id="45790at2157"/>
<dbReference type="GO" id="GO:0003677">
    <property type="term" value="F:DNA binding"/>
    <property type="evidence" value="ECO:0007669"/>
    <property type="project" value="UniProtKB-KW"/>
</dbReference>
<dbReference type="RefSeq" id="WP_152119672.1">
    <property type="nucleotide sequence ID" value="NZ_QJOW01000002.1"/>
</dbReference>
<dbReference type="GO" id="GO:0009307">
    <property type="term" value="P:DNA restriction-modification system"/>
    <property type="evidence" value="ECO:0007669"/>
    <property type="project" value="UniProtKB-KW"/>
</dbReference>
<keyword evidence="2 11" id="KW-0489">Methyltransferase</keyword>
<dbReference type="EMBL" id="QJOW01000002">
    <property type="protein sequence ID" value="KAB7516787.1"/>
    <property type="molecule type" value="Genomic_DNA"/>
</dbReference>
<keyword evidence="4" id="KW-0949">S-adenosyl-L-methionine</keyword>
<keyword evidence="3" id="KW-0808">Transferase</keyword>
<dbReference type="InterPro" id="IPR011639">
    <property type="entry name" value="MethylTrfase_TaqI-like_dom"/>
</dbReference>
<dbReference type="InterPro" id="IPR050953">
    <property type="entry name" value="N4_N6_ade-DNA_methylase"/>
</dbReference>
<dbReference type="InterPro" id="IPR025931">
    <property type="entry name" value="TaqI_C"/>
</dbReference>
<comment type="catalytic activity">
    <reaction evidence="7">
        <text>a 2'-deoxyadenosine in DNA + S-adenosyl-L-methionine = an N(6)-methyl-2'-deoxyadenosine in DNA + S-adenosyl-L-homocysteine + H(+)</text>
        <dbReference type="Rhea" id="RHEA:15197"/>
        <dbReference type="Rhea" id="RHEA-COMP:12418"/>
        <dbReference type="Rhea" id="RHEA-COMP:12419"/>
        <dbReference type="ChEBI" id="CHEBI:15378"/>
        <dbReference type="ChEBI" id="CHEBI:57856"/>
        <dbReference type="ChEBI" id="CHEBI:59789"/>
        <dbReference type="ChEBI" id="CHEBI:90615"/>
        <dbReference type="ChEBI" id="CHEBI:90616"/>
        <dbReference type="EC" id="2.1.1.72"/>
    </reaction>
</comment>
<dbReference type="InterPro" id="IPR029063">
    <property type="entry name" value="SAM-dependent_MTases_sf"/>
</dbReference>
<evidence type="ECO:0000256" key="1">
    <source>
        <dbReference type="ARBA" id="ARBA00011900"/>
    </source>
</evidence>
<evidence type="ECO:0000256" key="5">
    <source>
        <dbReference type="ARBA" id="ARBA00022747"/>
    </source>
</evidence>
<evidence type="ECO:0000256" key="8">
    <source>
        <dbReference type="SAM" id="Coils"/>
    </source>
</evidence>
<dbReference type="Pfam" id="PF07669">
    <property type="entry name" value="Eco57I"/>
    <property type="match status" value="1"/>
</dbReference>
<dbReference type="SUPFAM" id="SSF53335">
    <property type="entry name" value="S-adenosyl-L-methionine-dependent methyltransferases"/>
    <property type="match status" value="1"/>
</dbReference>
<evidence type="ECO:0000313" key="11">
    <source>
        <dbReference type="EMBL" id="KAB7516787.1"/>
    </source>
</evidence>
<dbReference type="Gene3D" id="3.40.50.150">
    <property type="entry name" value="Vaccinia Virus protein VP39"/>
    <property type="match status" value="2"/>
</dbReference>
<evidence type="ECO:0000256" key="4">
    <source>
        <dbReference type="ARBA" id="ARBA00022691"/>
    </source>
</evidence>
<dbReference type="PRINTS" id="PR00507">
    <property type="entry name" value="N12N6MTFRASE"/>
</dbReference>
<evidence type="ECO:0000256" key="2">
    <source>
        <dbReference type="ARBA" id="ARBA00022603"/>
    </source>
</evidence>
<dbReference type="Proteomes" id="UP000326302">
    <property type="component" value="Unassembled WGS sequence"/>
</dbReference>
<evidence type="ECO:0000256" key="3">
    <source>
        <dbReference type="ARBA" id="ARBA00022679"/>
    </source>
</evidence>
<dbReference type="PANTHER" id="PTHR33841:SF1">
    <property type="entry name" value="DNA METHYLTRANSFERASE A"/>
    <property type="match status" value="1"/>
</dbReference>
<feature type="domain" description="Type II methyltransferase M.TaqI-like" evidence="9">
    <location>
        <begin position="580"/>
        <end position="873"/>
    </location>
</feature>
<organism evidence="11 12">
    <name type="scientific">Halosegnis rubeus</name>
    <dbReference type="NCBI Taxonomy" id="2212850"/>
    <lineage>
        <taxon>Archaea</taxon>
        <taxon>Methanobacteriati</taxon>
        <taxon>Methanobacteriota</taxon>
        <taxon>Stenosarchaea group</taxon>
        <taxon>Halobacteria</taxon>
        <taxon>Halobacteriales</taxon>
        <taxon>Natronomonadaceae</taxon>
        <taxon>Halosegnis</taxon>
    </lineage>
</organism>
<accession>A0A5N5UDT7</accession>
<evidence type="ECO:0000259" key="10">
    <source>
        <dbReference type="Pfam" id="PF12950"/>
    </source>
</evidence>
<dbReference type="PROSITE" id="PS00092">
    <property type="entry name" value="N6_MTASE"/>
    <property type="match status" value="1"/>
</dbReference>
<dbReference type="PANTHER" id="PTHR33841">
    <property type="entry name" value="DNA METHYLTRANSFERASE YEEA-RELATED"/>
    <property type="match status" value="1"/>
</dbReference>
<reference evidence="11 12" key="1">
    <citation type="submission" date="2019-10" db="EMBL/GenBank/DDBJ databases">
        <title>Unraveling microbial dark matter from salterns through culturing: the case of the genus Halosegnis.</title>
        <authorList>
            <person name="Duran-Viseras A."/>
            <person name="Andrei A.-S."/>
            <person name="Vera-Gargallo B."/>
            <person name="Ghai R."/>
            <person name="Sanchez-Porro C."/>
            <person name="Ventosa A."/>
        </authorList>
    </citation>
    <scope>NUCLEOTIDE SEQUENCE [LARGE SCALE GENOMIC DNA]</scope>
    <source>
        <strain evidence="11 12">F17-44</strain>
    </source>
</reference>
<gene>
    <name evidence="11" type="ORF">DMP03_05320</name>
</gene>
<keyword evidence="5" id="KW-0680">Restriction system</keyword>
<proteinExistence type="predicted"/>
<dbReference type="GO" id="GO:0032259">
    <property type="term" value="P:methylation"/>
    <property type="evidence" value="ECO:0007669"/>
    <property type="project" value="UniProtKB-KW"/>
</dbReference>
<dbReference type="Pfam" id="PF12950">
    <property type="entry name" value="TaqI_C"/>
    <property type="match status" value="1"/>
</dbReference>
<evidence type="ECO:0000256" key="6">
    <source>
        <dbReference type="ARBA" id="ARBA00023125"/>
    </source>
</evidence>
<keyword evidence="6" id="KW-0238">DNA-binding</keyword>
<keyword evidence="8" id="KW-0175">Coiled coil</keyword>
<evidence type="ECO:0000259" key="9">
    <source>
        <dbReference type="Pfam" id="PF07669"/>
    </source>
</evidence>
<dbReference type="EC" id="2.1.1.72" evidence="1"/>
<dbReference type="InterPro" id="IPR002052">
    <property type="entry name" value="DNA_methylase_N6_adenine_CS"/>
</dbReference>
<dbReference type="GO" id="GO:0009007">
    <property type="term" value="F:site-specific DNA-methyltransferase (adenine-specific) activity"/>
    <property type="evidence" value="ECO:0007669"/>
    <property type="project" value="UniProtKB-EC"/>
</dbReference>
<evidence type="ECO:0000313" key="12">
    <source>
        <dbReference type="Proteomes" id="UP000326302"/>
    </source>
</evidence>
<feature type="domain" description="TaqI-like C-terminal specificity" evidence="10">
    <location>
        <begin position="978"/>
        <end position="1100"/>
    </location>
</feature>
<sequence length="1379" mass="156439">MTQTAISGNYYNANLFSNYYLDERIYGLDEWDCDDTAREAMEELQDLYERERDQFAGRKEDQHISRWIEPVLETLGFAHASEATLPSGGGYVDRTLFGSDDELLAAENGDSETFFARSLALLEAKQWGHDFEAEFGTDRQYRNASHQIKHYLEQTPDEVGWGVLTDGKKWRLYGTKEYEARTYYEVDLPELLERGNLEAFKRFFVFFRAEAFRAVGETTFLDRVWAESETAAQELGEDLQDNVFTALRVLGEGFVESNDLDIDPGDEEALAELKEQSLVLLYRLMFVSYAESRDLIHPEGEERAEYEENFSFGHLRETVKETVDSGETFASGFSTYSDSMWSRLSRLFDLVDSGEDALGIPAYNGGLFDPMKHAFLDEHSVYDRWLAEVVYLISTTDSETSDEVVFADYADLDTRHLGSIYEGLLEHEFRIAGEPLAAVADDGGQTWKPADEVTVADAVETVDPGELYVVNDDGERKATGAYYTPDYVVTYIVEETIDPLLDEIRADLNADGLESGDPQYYARFHRRVLDLTVLDPAMGSGHFLTKATEYLAEAVMEESRELASAGGIDEQAVRREISKECIYGVDLNGMAVELAKLSMWLETLATDQPLAFLDHHLKSGNSLVGSDIETIEGLESDASDDADTQSSLAEFGATRAGTIERLMDIYQEFLAIENEDIEDAREMERKYREIEQDDLRQRLVGMANVATAEDFGVDVPSGAYERMARSLEADDEWAEVEQQDWYQTGQSLAEEHDFFHWKLEFPEVFYDRDGGMAERSGYDAVVGNPPYVRIYGDRLPDEVVEYYRTAYESAYKKFDLYILFLDISLDLLHHEGFTSQIVPDKFLNTPYGEKLRDKIYQTSDIQSILDLRDTSVFKDASVSNVIPVFTKQRTANSKISIREKEHTTFPEVNRADINLLTTGTENTIRLRVEQGDISILDRISKKSIRFDDVYYVNWGLRTGTAEKTNKYVVKETDDPRAKPMIRGQDVAERYRLLPPSEYVIYAPEDFYNPMFPELFENPKLVFRKISGEGIMAVVDESGYYCFSTLIPCVNIREVSHIDRSGIPNETPESSEYDDPYFALAVVNSNLTAWYYHKTLSDELSVVPGHVSELPLPEVEFGTGRITEQELEQVHNQTISGKFQEIIDRVTPDGSNSVVSNETTYRVLSYSARKISKYQDAYVSLNLHLPDYLGSYNDGPTLADLSPMPPSGLADSVLTKGMGDVEQYETVRATEATVERTGNRVTVSLVPYVKPIESERDEYETNTHDYATLDPVPAMEFHDVDDDLAALLEAFVPYAVEEEKAGYRDGTTKTISLLDRLEDLTLPAIEDVRDGIERYEQATERAAELDEQIERTDDLIDELVYDLYGLTDEEIEIVEQAVGE</sequence>
<evidence type="ECO:0000256" key="7">
    <source>
        <dbReference type="ARBA" id="ARBA00047942"/>
    </source>
</evidence>
<comment type="caution">
    <text evidence="11">The sequence shown here is derived from an EMBL/GenBank/DDBJ whole genome shotgun (WGS) entry which is preliminary data.</text>
</comment>
<name>A0A5N5UDT7_9EURY</name>